<dbReference type="PRINTS" id="PR02031">
    <property type="entry name" value="CYSSERRICHNP"/>
</dbReference>
<dbReference type="OrthoDB" id="5946974at2759"/>
<dbReference type="GO" id="GO:0000981">
    <property type="term" value="F:DNA-binding transcription factor activity, RNA polymerase II-specific"/>
    <property type="evidence" value="ECO:0007669"/>
    <property type="project" value="TreeGrafter"/>
</dbReference>
<evidence type="ECO:0000259" key="10">
    <source>
        <dbReference type="Pfam" id="PF16019"/>
    </source>
</evidence>
<dbReference type="Pfam" id="PF16019">
    <property type="entry name" value="CSRNP_N"/>
    <property type="match status" value="1"/>
</dbReference>
<dbReference type="GO" id="GO:0006915">
    <property type="term" value="P:apoptotic process"/>
    <property type="evidence" value="ECO:0007669"/>
    <property type="project" value="UniProtKB-KW"/>
</dbReference>
<evidence type="ECO:0000256" key="4">
    <source>
        <dbReference type="ARBA" id="ARBA00023015"/>
    </source>
</evidence>
<evidence type="ECO:0000313" key="11">
    <source>
        <dbReference type="EMBL" id="RMX44088.1"/>
    </source>
</evidence>
<gene>
    <name evidence="11" type="ORF">pdam_00002502</name>
</gene>
<dbReference type="PANTHER" id="PTHR13580">
    <property type="entry name" value="TGF-BETA INDUCED APOPTOSIS PROTEIN"/>
    <property type="match status" value="1"/>
</dbReference>
<sequence length="239" mass="27406">MSKRKLEEEDSLSTASSDSADSLGNVEEYQSAKRNRRVRFSERTVFHFPRTQGYTCVPSNGGTTLGMKHKHSFVERTLISEEDQSESDTEDSYDSVDSDDEHCFMPIPQKDRKDILKAAGVKKINKQEAIECMQIRYSRQLCGCSCKDFCEPDSCSCRLNGINCQVDRDSFPCGCSREGCQNPHGRHEYDPITVRRHFIETVWKLRGEKYLWRESTPDQERDSNDLQASRQVMGFTSVS</sequence>
<evidence type="ECO:0000256" key="8">
    <source>
        <dbReference type="ARBA" id="ARBA00023242"/>
    </source>
</evidence>
<proteinExistence type="inferred from homology"/>
<reference evidence="11 12" key="1">
    <citation type="journal article" date="2018" name="Sci. Rep.">
        <title>Comparative analysis of the Pocillopora damicornis genome highlights role of immune system in coral evolution.</title>
        <authorList>
            <person name="Cunning R."/>
            <person name="Bay R.A."/>
            <person name="Gillette P."/>
            <person name="Baker A.C."/>
            <person name="Traylor-Knowles N."/>
        </authorList>
    </citation>
    <scope>NUCLEOTIDE SEQUENCE [LARGE SCALE GENOMIC DNA]</scope>
    <source>
        <strain evidence="11">RSMAS</strain>
        <tissue evidence="11">Whole animal</tissue>
    </source>
</reference>
<dbReference type="AlphaFoldDB" id="A0A3M6TS44"/>
<comment type="subcellular location">
    <subcellularLocation>
        <location evidence="1">Nucleus</location>
    </subcellularLocation>
</comment>
<keyword evidence="5" id="KW-0238">DNA-binding</keyword>
<keyword evidence="12" id="KW-1185">Reference proteome</keyword>
<evidence type="ECO:0000256" key="7">
    <source>
        <dbReference type="ARBA" id="ARBA00023163"/>
    </source>
</evidence>
<protein>
    <recommendedName>
        <fullName evidence="10">Cysteine/serine-rich nuclear protein N-terminal domain-containing protein</fullName>
    </recommendedName>
</protein>
<dbReference type="InterPro" id="IPR023260">
    <property type="entry name" value="Cys/Ser-rich_nuc_prot"/>
</dbReference>
<comment type="caution">
    <text evidence="11">The sequence shown here is derived from an EMBL/GenBank/DDBJ whole genome shotgun (WGS) entry which is preliminary data.</text>
</comment>
<evidence type="ECO:0000256" key="9">
    <source>
        <dbReference type="SAM" id="MobiDB-lite"/>
    </source>
</evidence>
<evidence type="ECO:0000313" key="12">
    <source>
        <dbReference type="Proteomes" id="UP000275408"/>
    </source>
</evidence>
<dbReference type="GO" id="GO:0043565">
    <property type="term" value="F:sequence-specific DNA binding"/>
    <property type="evidence" value="ECO:0007669"/>
    <property type="project" value="TreeGrafter"/>
</dbReference>
<dbReference type="OMA" id="GRHEYDP"/>
<evidence type="ECO:0000256" key="5">
    <source>
        <dbReference type="ARBA" id="ARBA00023125"/>
    </source>
</evidence>
<evidence type="ECO:0000256" key="6">
    <source>
        <dbReference type="ARBA" id="ARBA00023159"/>
    </source>
</evidence>
<dbReference type="PANTHER" id="PTHR13580:SF9">
    <property type="entry name" value="AXIN1 UP-REGULATED 1, ISOFORM A"/>
    <property type="match status" value="1"/>
</dbReference>
<dbReference type="EMBL" id="RCHS01003049">
    <property type="protein sequence ID" value="RMX44088.1"/>
    <property type="molecule type" value="Genomic_DNA"/>
</dbReference>
<keyword evidence="6" id="KW-0010">Activator</keyword>
<name>A0A3M6TS44_POCDA</name>
<organism evidence="11 12">
    <name type="scientific">Pocillopora damicornis</name>
    <name type="common">Cauliflower coral</name>
    <name type="synonym">Millepora damicornis</name>
    <dbReference type="NCBI Taxonomy" id="46731"/>
    <lineage>
        <taxon>Eukaryota</taxon>
        <taxon>Metazoa</taxon>
        <taxon>Cnidaria</taxon>
        <taxon>Anthozoa</taxon>
        <taxon>Hexacorallia</taxon>
        <taxon>Scleractinia</taxon>
        <taxon>Astrocoeniina</taxon>
        <taxon>Pocilloporidae</taxon>
        <taxon>Pocillopora</taxon>
    </lineage>
</organism>
<feature type="region of interest" description="Disordered" evidence="9">
    <location>
        <begin position="78"/>
        <end position="98"/>
    </location>
</feature>
<dbReference type="GO" id="GO:0005634">
    <property type="term" value="C:nucleus"/>
    <property type="evidence" value="ECO:0007669"/>
    <property type="project" value="UniProtKB-SubCell"/>
</dbReference>
<feature type="compositionally biased region" description="Low complexity" evidence="9">
    <location>
        <begin position="12"/>
        <end position="23"/>
    </location>
</feature>
<evidence type="ECO:0000256" key="3">
    <source>
        <dbReference type="ARBA" id="ARBA00022703"/>
    </source>
</evidence>
<accession>A0A3M6TS44</accession>
<feature type="compositionally biased region" description="Acidic residues" evidence="9">
    <location>
        <begin position="80"/>
        <end position="98"/>
    </location>
</feature>
<keyword evidence="4" id="KW-0805">Transcription regulation</keyword>
<dbReference type="STRING" id="46731.A0A3M6TS44"/>
<keyword evidence="7" id="KW-0804">Transcription</keyword>
<dbReference type="Proteomes" id="UP000275408">
    <property type="component" value="Unassembled WGS sequence"/>
</dbReference>
<keyword evidence="3" id="KW-0053">Apoptosis</keyword>
<dbReference type="InterPro" id="IPR031972">
    <property type="entry name" value="CSRNP_N"/>
</dbReference>
<evidence type="ECO:0000256" key="1">
    <source>
        <dbReference type="ARBA" id="ARBA00004123"/>
    </source>
</evidence>
<keyword evidence="8" id="KW-0539">Nucleus</keyword>
<evidence type="ECO:0000256" key="2">
    <source>
        <dbReference type="ARBA" id="ARBA00008548"/>
    </source>
</evidence>
<feature type="domain" description="Cysteine/serine-rich nuclear protein N-terminal" evidence="10">
    <location>
        <begin position="83"/>
        <end position="208"/>
    </location>
</feature>
<comment type="similarity">
    <text evidence="2">Belongs to the AXUD1 family.</text>
</comment>
<feature type="region of interest" description="Disordered" evidence="9">
    <location>
        <begin position="1"/>
        <end position="34"/>
    </location>
</feature>